<sequence>MPTSELFLKDVIDIKEDVHAGDFKIELSQGFSETDARVAEYVVTEQLQGAFRHALSIVSNAVRTGNSHAAYLHGSFGAGKSHFLSVLHAVLNNHPAVGTKARLAEVAAAHKEWLGRSRFLMVPYHLVGSTDLDSALLGGYVHTVRELHPDQPLPPVYRADALLADARTQREFLDDDAKFLQWLGKGAAALGAADGTPVEADPDDMPALDMGEAMPAAGGWTGADFDRAFGATAVDDPYREKLVSALLAGPMASYAQGVRGEAGAFVPLENGLKIISRHAQSLGYTGVVLFLDELVLWLQANMGRHDFVRDQVQRLVKLIESADSGRPVPIVSFISRQRDLSQLIGTDVAGADVENLEQQIEYLAERFDVVDLEDSNLVEIIKHRVLAPKPGMESVRDDAFKIVESSNDEVRQVLLDAQGRTEAGWDDFRELYPLSPALLNVLVDLSGVLQRERTGLKLVQELLRRRRDDLKMGELIPLGDLYDVIADRTGAAFTPKLRRESEIAHRFHQRVRDTLLEKYRSKDDKRFQTDDRLVKTLLLAALAPNVPALSRLTGGRLAALNHGTIRTRVGDAGSVAVKRLRDLQVEYDGELRSEGDSSDPVFHLHLSDLDVEPLLEEVQGVADQLGYRRQWIKDQLWRALGVKDTQAFVCEREIVWRGTKRTVEFVFGNVRDPHLPDDEFSPQLPGNVRIVFDYPFDEGDHAPSDDLNRVNKLLRAGKSEPVLVWLPDFFSEQTGRQLGRLLKINYLLERDRLEDHTATRPAEERVQIRNQLKASRDSLTERLTEALLQLYGINRAEPGTVGAQVPDGQHLVSLQRGFERTKPEPAVGFEQNLFLLADEMYAARYPKHPDFDPQLKREAVTLGDLKTTLEWITRAMADGSRRIVVDSHHLKRVRRIVHALGLGEVHDGPLNVSNDWRLRINKRAAESPDSGQDLAVETIRGWIAEMGYEGLDRNVANLLIASYALLDDRTWIYQTSTLSKAPDLDKIGSGYGLRAVALPDEETFGTALRRAAVIFGKSVPPVLFARNVAQLSSQVREVAEEHRKAVAGARDLLQKHAGRLGLAGPGGAEAPRVQSLKAAADLIARVLRDSDPTLVLQELAGAAYAVGDDEIGAALKQAPAVRDALAGEDWPTLLDTVHELATRDDSVGDRARALVDTVRKAADRHESADESLAPVLDGIQGSAMALMREATRLAQAAQPVTPPPVTVPPTAEDIRLTDHGTPPVPSDQPAEVDKDTARGARDAGPKALDTPKAAQAARATYLVEPTRLEAGLAATMADLSADLRTFLAAHPGARVQVTWRVVDQHSGDSAEFTGSDGEESGH</sequence>
<evidence type="ECO:0000259" key="3">
    <source>
        <dbReference type="Pfam" id="PF26382"/>
    </source>
</evidence>
<feature type="domain" description="ATPase PglY C-terminal" evidence="3">
    <location>
        <begin position="1009"/>
        <end position="1192"/>
    </location>
</feature>
<feature type="compositionally biased region" description="Basic and acidic residues" evidence="1">
    <location>
        <begin position="1231"/>
        <end position="1244"/>
    </location>
</feature>
<dbReference type="Proteomes" id="UP001499990">
    <property type="component" value="Unassembled WGS sequence"/>
</dbReference>
<dbReference type="Pfam" id="PF26381">
    <property type="entry name" value="BREX_PglY_5th"/>
    <property type="match status" value="1"/>
</dbReference>
<evidence type="ECO:0000313" key="5">
    <source>
        <dbReference type="Proteomes" id="UP001499990"/>
    </source>
</evidence>
<comment type="caution">
    <text evidence="4">The sequence shown here is derived from an EMBL/GenBank/DDBJ whole genome shotgun (WGS) entry which is preliminary data.</text>
</comment>
<dbReference type="InterPro" id="IPR058748">
    <property type="entry name" value="PglY_5th"/>
</dbReference>
<reference evidence="5" key="1">
    <citation type="journal article" date="2019" name="Int. J. Syst. Evol. Microbiol.">
        <title>The Global Catalogue of Microorganisms (GCM) 10K type strain sequencing project: providing services to taxonomists for standard genome sequencing and annotation.</title>
        <authorList>
            <consortium name="The Broad Institute Genomics Platform"/>
            <consortium name="The Broad Institute Genome Sequencing Center for Infectious Disease"/>
            <person name="Wu L."/>
            <person name="Ma J."/>
        </authorList>
    </citation>
    <scope>NUCLEOTIDE SEQUENCE [LARGE SCALE GENOMIC DNA]</scope>
    <source>
        <strain evidence="5">JCM 9651</strain>
    </source>
</reference>
<dbReference type="InterPro" id="IPR058747">
    <property type="entry name" value="PglY_C"/>
</dbReference>
<proteinExistence type="predicted"/>
<feature type="domain" description="ATPase PglY 5th" evidence="2">
    <location>
        <begin position="864"/>
        <end position="964"/>
    </location>
</feature>
<evidence type="ECO:0008006" key="6">
    <source>
        <dbReference type="Google" id="ProtNLM"/>
    </source>
</evidence>
<keyword evidence="5" id="KW-1185">Reference proteome</keyword>
<organism evidence="4 5">
    <name type="scientific">Streptomyces sannanensis</name>
    <dbReference type="NCBI Taxonomy" id="285536"/>
    <lineage>
        <taxon>Bacteria</taxon>
        <taxon>Bacillati</taxon>
        <taxon>Actinomycetota</taxon>
        <taxon>Actinomycetes</taxon>
        <taxon>Kitasatosporales</taxon>
        <taxon>Streptomycetaceae</taxon>
        <taxon>Streptomyces</taxon>
    </lineage>
</organism>
<gene>
    <name evidence="4" type="ORF">GCM10020367_53800</name>
</gene>
<evidence type="ECO:0000313" key="4">
    <source>
        <dbReference type="EMBL" id="GAA3377582.1"/>
    </source>
</evidence>
<dbReference type="EMBL" id="BAAAYL010000001">
    <property type="protein sequence ID" value="GAA3377582.1"/>
    <property type="molecule type" value="Genomic_DNA"/>
</dbReference>
<accession>A0ABP6SIW5</accession>
<protein>
    <recommendedName>
        <fullName evidence="6">PglY protein</fullName>
    </recommendedName>
</protein>
<evidence type="ECO:0000256" key="1">
    <source>
        <dbReference type="SAM" id="MobiDB-lite"/>
    </source>
</evidence>
<dbReference type="RefSeq" id="WP_345042225.1">
    <property type="nucleotide sequence ID" value="NZ_BAAAYL010000001.1"/>
</dbReference>
<dbReference type="Pfam" id="PF26382">
    <property type="entry name" value="BREX_PglY_6th"/>
    <property type="match status" value="1"/>
</dbReference>
<evidence type="ECO:0000259" key="2">
    <source>
        <dbReference type="Pfam" id="PF26381"/>
    </source>
</evidence>
<name>A0ABP6SIW5_9ACTN</name>
<feature type="region of interest" description="Disordered" evidence="1">
    <location>
        <begin position="1195"/>
        <end position="1253"/>
    </location>
</feature>